<keyword evidence="8 11" id="KW-0653">Protein transport</keyword>
<evidence type="ECO:0000256" key="1">
    <source>
        <dbReference type="ARBA" id="ARBA00004496"/>
    </source>
</evidence>
<comment type="catalytic activity">
    <reaction evidence="10">
        <text>[protein]-C-terminal L-amino acid-glycyl-phosphatidylethanolamide + H2O = [protein]-C-terminal L-amino acid-glycine + a 1,2-diacyl-sn-glycero-3-phosphoethanolamine</text>
        <dbReference type="Rhea" id="RHEA:67548"/>
        <dbReference type="Rhea" id="RHEA-COMP:17323"/>
        <dbReference type="Rhea" id="RHEA-COMP:17324"/>
        <dbReference type="ChEBI" id="CHEBI:15377"/>
        <dbReference type="ChEBI" id="CHEBI:64612"/>
        <dbReference type="ChEBI" id="CHEBI:172940"/>
        <dbReference type="ChEBI" id="CHEBI:172941"/>
    </reaction>
    <physiologicalReaction direction="left-to-right" evidence="10">
        <dbReference type="Rhea" id="RHEA:67549"/>
    </physiologicalReaction>
</comment>
<keyword evidence="9 11" id="KW-0072">Autophagy</keyword>
<evidence type="ECO:0000256" key="4">
    <source>
        <dbReference type="ARBA" id="ARBA00022490"/>
    </source>
</evidence>
<dbReference type="GO" id="GO:0000045">
    <property type="term" value="P:autophagosome assembly"/>
    <property type="evidence" value="ECO:0007669"/>
    <property type="project" value="TreeGrafter"/>
</dbReference>
<dbReference type="GO" id="GO:0004197">
    <property type="term" value="F:cysteine-type endopeptidase activity"/>
    <property type="evidence" value="ECO:0007669"/>
    <property type="project" value="TreeGrafter"/>
</dbReference>
<dbReference type="InterPro" id="IPR005078">
    <property type="entry name" value="Peptidase_C54"/>
</dbReference>
<keyword evidence="3" id="KW-0813">Transport</keyword>
<evidence type="ECO:0000256" key="8">
    <source>
        <dbReference type="ARBA" id="ARBA00022927"/>
    </source>
</evidence>
<evidence type="ECO:0000259" key="12">
    <source>
        <dbReference type="Pfam" id="PF03416"/>
    </source>
</evidence>
<dbReference type="AlphaFoldDB" id="A0A0H5RTV4"/>
<evidence type="ECO:0000256" key="11">
    <source>
        <dbReference type="RuleBase" id="RU363115"/>
    </source>
</evidence>
<dbReference type="PANTHER" id="PTHR22624:SF49">
    <property type="entry name" value="CYSTEINE PROTEASE"/>
    <property type="match status" value="1"/>
</dbReference>
<accession>A0A0H5RTV4</accession>
<evidence type="ECO:0000256" key="3">
    <source>
        <dbReference type="ARBA" id="ARBA00022448"/>
    </source>
</evidence>
<dbReference type="GO" id="GO:0005737">
    <property type="term" value="C:cytoplasm"/>
    <property type="evidence" value="ECO:0007669"/>
    <property type="project" value="UniProtKB-SubCell"/>
</dbReference>
<dbReference type="SUPFAM" id="SSF54001">
    <property type="entry name" value="Cysteine proteinases"/>
    <property type="match status" value="1"/>
</dbReference>
<dbReference type="EMBL" id="HACM01011727">
    <property type="protein sequence ID" value="CRZ12169.1"/>
    <property type="molecule type" value="Transcribed_RNA"/>
</dbReference>
<keyword evidence="6 11" id="KW-0378">Hydrolase</keyword>
<evidence type="ECO:0000256" key="9">
    <source>
        <dbReference type="ARBA" id="ARBA00023006"/>
    </source>
</evidence>
<dbReference type="InterPro" id="IPR046792">
    <property type="entry name" value="Peptidase_C54_cat"/>
</dbReference>
<comment type="similarity">
    <text evidence="2 11">Belongs to the peptidase C54 family.</text>
</comment>
<comment type="subcellular location">
    <subcellularLocation>
        <location evidence="1 11">Cytoplasm</location>
    </subcellularLocation>
</comment>
<comment type="function">
    <text evidence="11">Cysteine protease that plays a key role in autophagy by mediating both proteolytic activation and delipidation of ATG8 family proteins.</text>
</comment>
<dbReference type="InterPro" id="IPR038765">
    <property type="entry name" value="Papain-like_cys_pep_sf"/>
</dbReference>
<dbReference type="GO" id="GO:0034727">
    <property type="term" value="P:piecemeal microautophagy of the nucleus"/>
    <property type="evidence" value="ECO:0007669"/>
    <property type="project" value="TreeGrafter"/>
</dbReference>
<dbReference type="Pfam" id="PF03416">
    <property type="entry name" value="Peptidase_C54"/>
    <property type="match status" value="1"/>
</dbReference>
<organism evidence="13">
    <name type="scientific">Spongospora subterranea</name>
    <dbReference type="NCBI Taxonomy" id="70186"/>
    <lineage>
        <taxon>Eukaryota</taxon>
        <taxon>Sar</taxon>
        <taxon>Rhizaria</taxon>
        <taxon>Endomyxa</taxon>
        <taxon>Phytomyxea</taxon>
        <taxon>Plasmodiophorida</taxon>
        <taxon>Plasmodiophoridae</taxon>
        <taxon>Spongospora</taxon>
    </lineage>
</organism>
<feature type="domain" description="Peptidase C54 catalytic" evidence="12">
    <location>
        <begin position="44"/>
        <end position="291"/>
    </location>
</feature>
<protein>
    <recommendedName>
        <fullName evidence="11">Cysteine protease</fullName>
        <ecNumber evidence="11">3.4.22.-</ecNumber>
    </recommendedName>
</protein>
<keyword evidence="4 11" id="KW-0963">Cytoplasm</keyword>
<evidence type="ECO:0000256" key="6">
    <source>
        <dbReference type="ARBA" id="ARBA00022801"/>
    </source>
</evidence>
<evidence type="ECO:0000256" key="7">
    <source>
        <dbReference type="ARBA" id="ARBA00022807"/>
    </source>
</evidence>
<evidence type="ECO:0000256" key="2">
    <source>
        <dbReference type="ARBA" id="ARBA00010958"/>
    </source>
</evidence>
<keyword evidence="5 11" id="KW-0645">Protease</keyword>
<evidence type="ECO:0000256" key="10">
    <source>
        <dbReference type="ARBA" id="ARBA00029362"/>
    </source>
</evidence>
<dbReference type="EC" id="3.4.22.-" evidence="11"/>
<dbReference type="GO" id="GO:0015031">
    <property type="term" value="P:protein transport"/>
    <property type="evidence" value="ECO:0007669"/>
    <property type="project" value="UniProtKB-KW"/>
</dbReference>
<name>A0A0H5RTV4_9EUKA</name>
<sequence>MIANWARTLRDYLLKGDDLILDRPGDRSEYAIISGSRWSLTLNEARSCVRSMIWMTYRSGFPPISSFHSDSGWGCMIRTGQMMMANTIRRIDPMVSDRSVIDLFLDSPSRPLSIHNLVGASDRGGQADGHWYAPIEICRMIETCINNTSAISITALLCDQGVFYDEIVSHCTEKPDSWDPCLILIPVRLGLDQINLIYSSSILEALSIPESAGIIGGRPRSSLFIVGCFRRKLIYLDPHYVQESVHDKPLSDHVTTYHCDQFRSIFPSELDPCLAFGFYISNRASLDDFWSKALAISHPMWDMQIARPNYTSID</sequence>
<dbReference type="PANTHER" id="PTHR22624">
    <property type="entry name" value="CYSTEINE PROTEASE ATG4"/>
    <property type="match status" value="1"/>
</dbReference>
<dbReference type="GO" id="GO:0016485">
    <property type="term" value="P:protein processing"/>
    <property type="evidence" value="ECO:0007669"/>
    <property type="project" value="TreeGrafter"/>
</dbReference>
<dbReference type="GO" id="GO:0019786">
    <property type="term" value="F:protein-phosphatidylethanolamide deconjugating activity"/>
    <property type="evidence" value="ECO:0007669"/>
    <property type="project" value="InterPro"/>
</dbReference>
<dbReference type="GO" id="GO:0035973">
    <property type="term" value="P:aggrephagy"/>
    <property type="evidence" value="ECO:0007669"/>
    <property type="project" value="TreeGrafter"/>
</dbReference>
<dbReference type="GO" id="GO:0000423">
    <property type="term" value="P:mitophagy"/>
    <property type="evidence" value="ECO:0007669"/>
    <property type="project" value="TreeGrafter"/>
</dbReference>
<evidence type="ECO:0000256" key="5">
    <source>
        <dbReference type="ARBA" id="ARBA00022670"/>
    </source>
</evidence>
<proteinExistence type="inferred from homology"/>
<evidence type="ECO:0000313" key="13">
    <source>
        <dbReference type="EMBL" id="CRZ12169.1"/>
    </source>
</evidence>
<reference evidence="13" key="1">
    <citation type="submission" date="2015-04" db="EMBL/GenBank/DDBJ databases">
        <title>The genome sequence of the plant pathogenic Rhizarian Plasmodiophora brassicae reveals insights in its biotrophic life cycle and the origin of chitin synthesis.</title>
        <authorList>
            <person name="Schwelm A."/>
            <person name="Fogelqvist J."/>
            <person name="Knaust A."/>
            <person name="Julke S."/>
            <person name="Lilja T."/>
            <person name="Dhandapani V."/>
            <person name="Bonilla-Rosso G."/>
            <person name="Karlsson M."/>
            <person name="Shevchenko A."/>
            <person name="Choi S.R."/>
            <person name="Kim H.G."/>
            <person name="Park J.Y."/>
            <person name="Lim Y.P."/>
            <person name="Ludwig-Muller J."/>
            <person name="Dixelius C."/>
        </authorList>
    </citation>
    <scope>NUCLEOTIDE SEQUENCE</scope>
    <source>
        <tissue evidence="13">Potato root galls</tissue>
    </source>
</reference>
<keyword evidence="7" id="KW-0788">Thiol protease</keyword>